<dbReference type="PRINTS" id="PR00455">
    <property type="entry name" value="HTHTETR"/>
</dbReference>
<evidence type="ECO:0000259" key="5">
    <source>
        <dbReference type="PROSITE" id="PS50977"/>
    </source>
</evidence>
<dbReference type="Proteomes" id="UP000092741">
    <property type="component" value="Chromosome 1"/>
</dbReference>
<dbReference type="PROSITE" id="PS50977">
    <property type="entry name" value="HTH_TETR_2"/>
    <property type="match status" value="1"/>
</dbReference>
<dbReference type="SUPFAM" id="SSF46689">
    <property type="entry name" value="Homeodomain-like"/>
    <property type="match status" value="1"/>
</dbReference>
<dbReference type="InterPro" id="IPR023772">
    <property type="entry name" value="DNA-bd_HTH_TetR-type_CS"/>
</dbReference>
<dbReference type="GO" id="GO:0000976">
    <property type="term" value="F:transcription cis-regulatory region binding"/>
    <property type="evidence" value="ECO:0007669"/>
    <property type="project" value="TreeGrafter"/>
</dbReference>
<dbReference type="Gene3D" id="1.10.357.10">
    <property type="entry name" value="Tetracycline Repressor, domain 2"/>
    <property type="match status" value="1"/>
</dbReference>
<feature type="domain" description="HTH tetR-type" evidence="5">
    <location>
        <begin position="18"/>
        <end position="78"/>
    </location>
</feature>
<dbReference type="KEGG" id="vna:PN96_13150"/>
<organism evidence="6 7">
    <name type="scientific">Vibrio natriegens NBRC 15636 = ATCC 14048 = DSM 759</name>
    <dbReference type="NCBI Taxonomy" id="1219067"/>
    <lineage>
        <taxon>Bacteria</taxon>
        <taxon>Pseudomonadati</taxon>
        <taxon>Pseudomonadota</taxon>
        <taxon>Gammaproteobacteria</taxon>
        <taxon>Vibrionales</taxon>
        <taxon>Vibrionaceae</taxon>
        <taxon>Vibrio</taxon>
    </lineage>
</organism>
<dbReference type="GO" id="GO:0003700">
    <property type="term" value="F:DNA-binding transcription factor activity"/>
    <property type="evidence" value="ECO:0007669"/>
    <property type="project" value="TreeGrafter"/>
</dbReference>
<evidence type="ECO:0000256" key="2">
    <source>
        <dbReference type="ARBA" id="ARBA00023125"/>
    </source>
</evidence>
<dbReference type="Pfam" id="PF22604">
    <property type="entry name" value="TetR_HI_0893_C"/>
    <property type="match status" value="1"/>
</dbReference>
<evidence type="ECO:0000313" key="6">
    <source>
        <dbReference type="EMBL" id="ANQ11269.1"/>
    </source>
</evidence>
<dbReference type="InterPro" id="IPR009057">
    <property type="entry name" value="Homeodomain-like_sf"/>
</dbReference>
<dbReference type="PANTHER" id="PTHR30055">
    <property type="entry name" value="HTH-TYPE TRANSCRIPTIONAL REGULATOR RUTR"/>
    <property type="match status" value="1"/>
</dbReference>
<dbReference type="InterPro" id="IPR050109">
    <property type="entry name" value="HTH-type_TetR-like_transc_reg"/>
</dbReference>
<keyword evidence="3" id="KW-0804">Transcription</keyword>
<gene>
    <name evidence="6" type="ORF">BA890_00175</name>
</gene>
<dbReference type="PANTHER" id="PTHR30055:SF207">
    <property type="entry name" value="HTH-TYPE TRANSCRIPTIONAL REPRESSOR FATR"/>
    <property type="match status" value="1"/>
</dbReference>
<dbReference type="FunFam" id="1.10.10.60:FF:000141">
    <property type="entry name" value="TetR family transcriptional regulator"/>
    <property type="match status" value="1"/>
</dbReference>
<dbReference type="AlphaFoldDB" id="A0AAN1CUH3"/>
<protein>
    <submittedName>
        <fullName evidence="6">TetR family transcriptional regulator</fullName>
    </submittedName>
</protein>
<evidence type="ECO:0000256" key="1">
    <source>
        <dbReference type="ARBA" id="ARBA00023015"/>
    </source>
</evidence>
<name>A0AAN1CUH3_VIBNA</name>
<evidence type="ECO:0000256" key="4">
    <source>
        <dbReference type="PROSITE-ProRule" id="PRU00335"/>
    </source>
</evidence>
<keyword evidence="1" id="KW-0805">Transcription regulation</keyword>
<dbReference type="InterPro" id="IPR054422">
    <property type="entry name" value="TetR-like_HI_0893_C"/>
</dbReference>
<dbReference type="EMBL" id="CP016345">
    <property type="protein sequence ID" value="ANQ11269.1"/>
    <property type="molecule type" value="Genomic_DNA"/>
</dbReference>
<accession>A0AAN1CUH3</accession>
<dbReference type="CDD" id="cd00093">
    <property type="entry name" value="HTH_XRE"/>
    <property type="match status" value="1"/>
</dbReference>
<dbReference type="InterPro" id="IPR001647">
    <property type="entry name" value="HTH_TetR"/>
</dbReference>
<keyword evidence="2 4" id="KW-0238">DNA-binding</keyword>
<reference evidence="6 7" key="1">
    <citation type="submission" date="2016-07" db="EMBL/GenBank/DDBJ databases">
        <title>Developing Vibrio natriegens as a novel, fast-growing host for biotechnology.</title>
        <authorList>
            <person name="Weinstock M.T."/>
            <person name="Hesek E.D."/>
            <person name="Wilson C.M."/>
            <person name="Gibson D.G."/>
        </authorList>
    </citation>
    <scope>NUCLEOTIDE SEQUENCE [LARGE SCALE GENOMIC DNA]</scope>
    <source>
        <strain evidence="6 7">ATCC 14048</strain>
    </source>
</reference>
<proteinExistence type="predicted"/>
<dbReference type="PROSITE" id="PS01081">
    <property type="entry name" value="HTH_TETR_1"/>
    <property type="match status" value="1"/>
</dbReference>
<keyword evidence="7" id="KW-1185">Reference proteome</keyword>
<evidence type="ECO:0000256" key="3">
    <source>
        <dbReference type="ARBA" id="ARBA00023163"/>
    </source>
</evidence>
<dbReference type="Pfam" id="PF00440">
    <property type="entry name" value="TetR_N"/>
    <property type="match status" value="1"/>
</dbReference>
<sequence>MNERSFTKSGTMSSNTTLDKKAQILCAAEKLIAELGFQGFSMQKLAKEAGVAAGTIYRYFSDKNHLLDEVRLNVAKRIAIEVQAGVSDDMPLKERYTKMWLNIWCLAGSNVDTLNNRVQYQSLPYASNRVTLELERKMFDQVDRLFDQGKEQGVFKPLDNMILSGLSFEATVALARHHALGFYQLDEAAIEAAIEASWDAIIQH</sequence>
<evidence type="ECO:0000313" key="7">
    <source>
        <dbReference type="Proteomes" id="UP000092741"/>
    </source>
</evidence>
<dbReference type="InterPro" id="IPR001387">
    <property type="entry name" value="Cro/C1-type_HTH"/>
</dbReference>
<feature type="DNA-binding region" description="H-T-H motif" evidence="4">
    <location>
        <begin position="41"/>
        <end position="60"/>
    </location>
</feature>